<organism evidence="1 2">
    <name type="scientific">Coniophora puteana (strain RWD-64-598)</name>
    <name type="common">Brown rot fungus</name>
    <dbReference type="NCBI Taxonomy" id="741705"/>
    <lineage>
        <taxon>Eukaryota</taxon>
        <taxon>Fungi</taxon>
        <taxon>Dikarya</taxon>
        <taxon>Basidiomycota</taxon>
        <taxon>Agaricomycotina</taxon>
        <taxon>Agaricomycetes</taxon>
        <taxon>Agaricomycetidae</taxon>
        <taxon>Boletales</taxon>
        <taxon>Coniophorineae</taxon>
        <taxon>Coniophoraceae</taxon>
        <taxon>Coniophora</taxon>
    </lineage>
</organism>
<evidence type="ECO:0000313" key="1">
    <source>
        <dbReference type="EMBL" id="EIW83287.1"/>
    </source>
</evidence>
<reference evidence="2" key="1">
    <citation type="journal article" date="2012" name="Science">
        <title>The Paleozoic origin of enzymatic lignin decomposition reconstructed from 31 fungal genomes.</title>
        <authorList>
            <person name="Floudas D."/>
            <person name="Binder M."/>
            <person name="Riley R."/>
            <person name="Barry K."/>
            <person name="Blanchette R.A."/>
            <person name="Henrissat B."/>
            <person name="Martinez A.T."/>
            <person name="Otillar R."/>
            <person name="Spatafora J.W."/>
            <person name="Yadav J.S."/>
            <person name="Aerts A."/>
            <person name="Benoit I."/>
            <person name="Boyd A."/>
            <person name="Carlson A."/>
            <person name="Copeland A."/>
            <person name="Coutinho P.M."/>
            <person name="de Vries R.P."/>
            <person name="Ferreira P."/>
            <person name="Findley K."/>
            <person name="Foster B."/>
            <person name="Gaskell J."/>
            <person name="Glotzer D."/>
            <person name="Gorecki P."/>
            <person name="Heitman J."/>
            <person name="Hesse C."/>
            <person name="Hori C."/>
            <person name="Igarashi K."/>
            <person name="Jurgens J.A."/>
            <person name="Kallen N."/>
            <person name="Kersten P."/>
            <person name="Kohler A."/>
            <person name="Kuees U."/>
            <person name="Kumar T.K.A."/>
            <person name="Kuo A."/>
            <person name="LaButti K."/>
            <person name="Larrondo L.F."/>
            <person name="Lindquist E."/>
            <person name="Ling A."/>
            <person name="Lombard V."/>
            <person name="Lucas S."/>
            <person name="Lundell T."/>
            <person name="Martin R."/>
            <person name="McLaughlin D.J."/>
            <person name="Morgenstern I."/>
            <person name="Morin E."/>
            <person name="Murat C."/>
            <person name="Nagy L.G."/>
            <person name="Nolan M."/>
            <person name="Ohm R.A."/>
            <person name="Patyshakuliyeva A."/>
            <person name="Rokas A."/>
            <person name="Ruiz-Duenas F.J."/>
            <person name="Sabat G."/>
            <person name="Salamov A."/>
            <person name="Samejima M."/>
            <person name="Schmutz J."/>
            <person name="Slot J.C."/>
            <person name="St John F."/>
            <person name="Stenlid J."/>
            <person name="Sun H."/>
            <person name="Sun S."/>
            <person name="Syed K."/>
            <person name="Tsang A."/>
            <person name="Wiebenga A."/>
            <person name="Young D."/>
            <person name="Pisabarro A."/>
            <person name="Eastwood D.C."/>
            <person name="Martin F."/>
            <person name="Cullen D."/>
            <person name="Grigoriev I.V."/>
            <person name="Hibbett D.S."/>
        </authorList>
    </citation>
    <scope>NUCLEOTIDE SEQUENCE [LARGE SCALE GENOMIC DNA]</scope>
    <source>
        <strain evidence="2">RWD-64-598 SS2</strain>
    </source>
</reference>
<accession>A0A5M3MWC3</accession>
<dbReference type="KEGG" id="cput:CONPUDRAFT_81285"/>
<gene>
    <name evidence="1" type="ORF">CONPUDRAFT_81285</name>
</gene>
<dbReference type="AlphaFoldDB" id="A0A5M3MWC3"/>
<keyword evidence="2" id="KW-1185">Reference proteome</keyword>
<dbReference type="RefSeq" id="XP_007766556.1">
    <property type="nucleotide sequence ID" value="XM_007768366.1"/>
</dbReference>
<protein>
    <submittedName>
        <fullName evidence="1">Uncharacterized protein</fullName>
    </submittedName>
</protein>
<proteinExistence type="predicted"/>
<sequence length="82" mass="8897">MDCSPLIPVKYRLRFVHSSASSSKLLAGWDLLRLAVVASDRLFPLTVDDVFAGSLGVCAPSPLNPKRLTASFSSTTRFQQSV</sequence>
<name>A0A5M3MWC3_CONPW</name>
<evidence type="ECO:0000313" key="2">
    <source>
        <dbReference type="Proteomes" id="UP000053558"/>
    </source>
</evidence>
<dbReference type="EMBL" id="JH711576">
    <property type="protein sequence ID" value="EIW83287.1"/>
    <property type="molecule type" value="Genomic_DNA"/>
</dbReference>
<dbReference type="GeneID" id="19210214"/>
<dbReference type="Proteomes" id="UP000053558">
    <property type="component" value="Unassembled WGS sequence"/>
</dbReference>
<comment type="caution">
    <text evidence="1">The sequence shown here is derived from an EMBL/GenBank/DDBJ whole genome shotgun (WGS) entry which is preliminary data.</text>
</comment>